<gene>
    <name evidence="1" type="ORF">WH52_06505</name>
</gene>
<protein>
    <recommendedName>
        <fullName evidence="3">HNH endonuclease 5 domain-containing protein</fullName>
    </recommendedName>
</protein>
<dbReference type="OrthoDB" id="8446601at2"/>
<dbReference type="EMBL" id="LAPZ01000003">
    <property type="protein sequence ID" value="OSY88406.1"/>
    <property type="molecule type" value="Genomic_DNA"/>
</dbReference>
<organism evidence="1 2">
    <name type="scientific">Tenacibaculum holothuriorum</name>
    <dbReference type="NCBI Taxonomy" id="1635173"/>
    <lineage>
        <taxon>Bacteria</taxon>
        <taxon>Pseudomonadati</taxon>
        <taxon>Bacteroidota</taxon>
        <taxon>Flavobacteriia</taxon>
        <taxon>Flavobacteriales</taxon>
        <taxon>Flavobacteriaceae</taxon>
        <taxon>Tenacibaculum</taxon>
    </lineage>
</organism>
<dbReference type="Proteomes" id="UP000194221">
    <property type="component" value="Unassembled WGS sequence"/>
</dbReference>
<evidence type="ECO:0000313" key="1">
    <source>
        <dbReference type="EMBL" id="OSY88406.1"/>
    </source>
</evidence>
<evidence type="ECO:0008006" key="3">
    <source>
        <dbReference type="Google" id="ProtNLM"/>
    </source>
</evidence>
<comment type="caution">
    <text evidence="1">The sequence shown here is derived from an EMBL/GenBank/DDBJ whole genome shotgun (WGS) entry which is preliminary data.</text>
</comment>
<reference evidence="1 2" key="1">
    <citation type="submission" date="2015-03" db="EMBL/GenBank/DDBJ databases">
        <title>Genome sequence of Tenacibaculum sp. S2-2, isolated from intestinal microbiota of sea cucumber, Apostichopus japonicas.</title>
        <authorList>
            <person name="Shao Z."/>
            <person name="Wang L."/>
            <person name="Li X."/>
        </authorList>
    </citation>
    <scope>NUCLEOTIDE SEQUENCE [LARGE SCALE GENOMIC DNA]</scope>
    <source>
        <strain evidence="1 2">S2-2</strain>
    </source>
</reference>
<dbReference type="AlphaFoldDB" id="A0A1Y2PD46"/>
<name>A0A1Y2PD46_9FLAO</name>
<dbReference type="RefSeq" id="WP_086030134.1">
    <property type="nucleotide sequence ID" value="NZ_LAPZ01000003.1"/>
</dbReference>
<keyword evidence="2" id="KW-1185">Reference proteome</keyword>
<proteinExistence type="predicted"/>
<dbReference type="InParanoid" id="A0A1Y2PD46"/>
<evidence type="ECO:0000313" key="2">
    <source>
        <dbReference type="Proteomes" id="UP000194221"/>
    </source>
</evidence>
<sequence length="251" mass="29748">MKKKIKGICRICKEEKELSFEHIPPRSSFNKGRWQSIPSSKYYQNLENFLKEDFKYKGKIKQGGIGEYSLCIECNNQLGANYVNEYKKFSHIAMSIISEEKHSKVKCFQFDISDINHLYFLKQIIAIFVSANSPEFTESYPELLDFIKDKESNLLPNRYRIYMYLNNEGQIKNGKFSFTNKHGVICEFTYPPFGFVLSIDNPNRIMEVSEITNFKYYNEYIKKLEKAPIMLNKYPTYYPFPLDFRELNESM</sequence>
<accession>A0A1Y2PD46</accession>